<evidence type="ECO:0000256" key="5">
    <source>
        <dbReference type="ARBA" id="ARBA00023186"/>
    </source>
</evidence>
<comment type="subcellular location">
    <subcellularLocation>
        <location evidence="1 6">Cytoplasm</location>
        <location evidence="1 6">Cytosol</location>
    </subcellularLocation>
</comment>
<proteinExistence type="inferred from homology"/>
<dbReference type="AlphaFoldDB" id="A0A2K9NM80"/>
<evidence type="ECO:0000313" key="7">
    <source>
        <dbReference type="EMBL" id="AUN96613.1"/>
    </source>
</evidence>
<keyword evidence="8" id="KW-1185">Reference proteome</keyword>
<dbReference type="PANTHER" id="PTHR34773:SF1">
    <property type="entry name" value="FLAGELLAR SECRETION CHAPERONE FLIS"/>
    <property type="match status" value="1"/>
</dbReference>
<keyword evidence="3 6" id="KW-0963">Cytoplasm</keyword>
<dbReference type="GO" id="GO:0044780">
    <property type="term" value="P:bacterial-type flagellum assembly"/>
    <property type="evidence" value="ECO:0007669"/>
    <property type="project" value="InterPro"/>
</dbReference>
<dbReference type="OrthoDB" id="5294889at2"/>
<keyword evidence="7" id="KW-0969">Cilium</keyword>
<dbReference type="EMBL" id="CP025704">
    <property type="protein sequence ID" value="AUN96613.1"/>
    <property type="molecule type" value="Genomic_DNA"/>
</dbReference>
<dbReference type="Pfam" id="PF02561">
    <property type="entry name" value="FliS"/>
    <property type="match status" value="1"/>
</dbReference>
<evidence type="ECO:0000256" key="6">
    <source>
        <dbReference type="PIRNR" id="PIRNR039090"/>
    </source>
</evidence>
<dbReference type="SUPFAM" id="SSF101116">
    <property type="entry name" value="Flagellar export chaperone FliS"/>
    <property type="match status" value="1"/>
</dbReference>
<dbReference type="NCBIfam" id="TIGR00208">
    <property type="entry name" value="fliS"/>
    <property type="match status" value="1"/>
</dbReference>
<evidence type="ECO:0000256" key="4">
    <source>
        <dbReference type="ARBA" id="ARBA00022795"/>
    </source>
</evidence>
<evidence type="ECO:0000256" key="2">
    <source>
        <dbReference type="ARBA" id="ARBA00008787"/>
    </source>
</evidence>
<comment type="similarity">
    <text evidence="2 6">Belongs to the FliS family.</text>
</comment>
<name>A0A2K9NM80_BACTC</name>
<dbReference type="InterPro" id="IPR036584">
    <property type="entry name" value="FliS_sf"/>
</dbReference>
<dbReference type="GO" id="GO:0071973">
    <property type="term" value="P:bacterial-type flagellum-dependent cell motility"/>
    <property type="evidence" value="ECO:0007669"/>
    <property type="project" value="TreeGrafter"/>
</dbReference>
<keyword evidence="7" id="KW-0282">Flagellum</keyword>
<keyword evidence="4 6" id="KW-1005">Bacterial flagellum biogenesis</keyword>
<dbReference type="Gene3D" id="1.20.120.340">
    <property type="entry name" value="Flagellar protein FliS"/>
    <property type="match status" value="1"/>
</dbReference>
<dbReference type="KEGG" id="bsto:C0V70_00525"/>
<dbReference type="GO" id="GO:0005829">
    <property type="term" value="C:cytosol"/>
    <property type="evidence" value="ECO:0007669"/>
    <property type="project" value="UniProtKB-SubCell"/>
</dbReference>
<organism evidence="7 8">
    <name type="scientific">Bacteriovorax stolpii</name>
    <name type="common">Bdellovibrio stolpii</name>
    <dbReference type="NCBI Taxonomy" id="960"/>
    <lineage>
        <taxon>Bacteria</taxon>
        <taxon>Pseudomonadati</taxon>
        <taxon>Bdellovibrionota</taxon>
        <taxon>Bacteriovoracia</taxon>
        <taxon>Bacteriovoracales</taxon>
        <taxon>Bacteriovoracaceae</taxon>
        <taxon>Bacteriovorax</taxon>
    </lineage>
</organism>
<dbReference type="InterPro" id="IPR003713">
    <property type="entry name" value="FliS"/>
</dbReference>
<dbReference type="CDD" id="cd16098">
    <property type="entry name" value="FliS"/>
    <property type="match status" value="1"/>
</dbReference>
<protein>
    <recommendedName>
        <fullName evidence="6">Flagellar secretion chaperone FliS</fullName>
    </recommendedName>
</protein>
<gene>
    <name evidence="7" type="primary">fliS</name>
    <name evidence="7" type="ORF">C0V70_00525</name>
</gene>
<dbReference type="RefSeq" id="WP_102241908.1">
    <property type="nucleotide sequence ID" value="NZ_CP025704.1"/>
</dbReference>
<evidence type="ECO:0000256" key="1">
    <source>
        <dbReference type="ARBA" id="ARBA00004514"/>
    </source>
</evidence>
<dbReference type="PIRSF" id="PIRSF039090">
    <property type="entry name" value="Flis"/>
    <property type="match status" value="1"/>
</dbReference>
<evidence type="ECO:0000313" key="8">
    <source>
        <dbReference type="Proteomes" id="UP000235584"/>
    </source>
</evidence>
<reference evidence="7 8" key="1">
    <citation type="submission" date="2018-01" db="EMBL/GenBank/DDBJ databases">
        <title>Complete genome sequence of Bacteriovorax stolpii DSM12778.</title>
        <authorList>
            <person name="Tang B."/>
            <person name="Chang J."/>
        </authorList>
    </citation>
    <scope>NUCLEOTIDE SEQUENCE [LARGE SCALE GENOMIC DNA]</scope>
    <source>
        <strain evidence="7 8">DSM 12778</strain>
    </source>
</reference>
<accession>A0A2K9NM80</accession>
<keyword evidence="5" id="KW-0143">Chaperone</keyword>
<dbReference type="Proteomes" id="UP000235584">
    <property type="component" value="Chromosome"/>
</dbReference>
<sequence>MSYGYGAYKKTAVSTASKEQILLMLYQAAIKNCKKAIEAIEAKQIAKKGEYIGKLQDIVIELNNSLDFEVGGDIAKELSSLYDYILFSSSQANMKIDAEPLHGCLNVLNTLYEGWSEAIKSLKAAPGGTTEEVKK</sequence>
<dbReference type="PANTHER" id="PTHR34773">
    <property type="entry name" value="FLAGELLAR SECRETION CHAPERONE FLIS"/>
    <property type="match status" value="1"/>
</dbReference>
<evidence type="ECO:0000256" key="3">
    <source>
        <dbReference type="ARBA" id="ARBA00022490"/>
    </source>
</evidence>
<keyword evidence="7" id="KW-0966">Cell projection</keyword>